<evidence type="ECO:0000313" key="3">
    <source>
        <dbReference type="Proteomes" id="UP000724874"/>
    </source>
</evidence>
<comment type="caution">
    <text evidence="2">The sequence shown here is derived from an EMBL/GenBank/DDBJ whole genome shotgun (WGS) entry which is preliminary data.</text>
</comment>
<reference evidence="2" key="1">
    <citation type="submission" date="2020-11" db="EMBL/GenBank/DDBJ databases">
        <authorList>
            <consortium name="DOE Joint Genome Institute"/>
            <person name="Ahrendt S."/>
            <person name="Riley R."/>
            <person name="Andreopoulos W."/>
            <person name="LaButti K."/>
            <person name="Pangilinan J."/>
            <person name="Ruiz-duenas F.J."/>
            <person name="Barrasa J.M."/>
            <person name="Sanchez-Garcia M."/>
            <person name="Camarero S."/>
            <person name="Miyauchi S."/>
            <person name="Serrano A."/>
            <person name="Linde D."/>
            <person name="Babiker R."/>
            <person name="Drula E."/>
            <person name="Ayuso-Fernandez I."/>
            <person name="Pacheco R."/>
            <person name="Padilla G."/>
            <person name="Ferreira P."/>
            <person name="Barriuso J."/>
            <person name="Kellner H."/>
            <person name="Castanera R."/>
            <person name="Alfaro M."/>
            <person name="Ramirez L."/>
            <person name="Pisabarro A.G."/>
            <person name="Kuo A."/>
            <person name="Tritt A."/>
            <person name="Lipzen A."/>
            <person name="He G."/>
            <person name="Yan M."/>
            <person name="Ng V."/>
            <person name="Cullen D."/>
            <person name="Martin F."/>
            <person name="Rosso M.-N."/>
            <person name="Henrissat B."/>
            <person name="Hibbett D."/>
            <person name="Martinez A.T."/>
            <person name="Grigoriev I.V."/>
        </authorList>
    </citation>
    <scope>NUCLEOTIDE SEQUENCE</scope>
    <source>
        <strain evidence="2">AH 44721</strain>
    </source>
</reference>
<dbReference type="OrthoDB" id="2535105at2759"/>
<feature type="transmembrane region" description="Helical" evidence="1">
    <location>
        <begin position="48"/>
        <end position="69"/>
    </location>
</feature>
<organism evidence="2 3">
    <name type="scientific">Gymnopilus junonius</name>
    <name type="common">Spectacular rustgill mushroom</name>
    <name type="synonym">Gymnopilus spectabilis subsp. junonius</name>
    <dbReference type="NCBI Taxonomy" id="109634"/>
    <lineage>
        <taxon>Eukaryota</taxon>
        <taxon>Fungi</taxon>
        <taxon>Dikarya</taxon>
        <taxon>Basidiomycota</taxon>
        <taxon>Agaricomycotina</taxon>
        <taxon>Agaricomycetes</taxon>
        <taxon>Agaricomycetidae</taxon>
        <taxon>Agaricales</taxon>
        <taxon>Agaricineae</taxon>
        <taxon>Hymenogastraceae</taxon>
        <taxon>Gymnopilus</taxon>
    </lineage>
</organism>
<keyword evidence="3" id="KW-1185">Reference proteome</keyword>
<dbReference type="AlphaFoldDB" id="A0A9P5NKF9"/>
<sequence>MDASFDVQPSLGALLIGLFVSCCLFGVSTVQTYKYYTRFPDDRARLKIMVTVIWFCELGHYICISDTVYNLAVTHFGDPSVLLKISLSTIIAVFFSTVITTIAQVDVIILNLPILRRETYLRRVPLCSHSSSNAFASSVNNAGLG</sequence>
<evidence type="ECO:0000256" key="1">
    <source>
        <dbReference type="SAM" id="Phobius"/>
    </source>
</evidence>
<evidence type="ECO:0000313" key="2">
    <source>
        <dbReference type="EMBL" id="KAF8892814.1"/>
    </source>
</evidence>
<protein>
    <submittedName>
        <fullName evidence="2">Uncharacterized protein</fullName>
    </submittedName>
</protein>
<keyword evidence="1" id="KW-1133">Transmembrane helix</keyword>
<dbReference type="Proteomes" id="UP000724874">
    <property type="component" value="Unassembled WGS sequence"/>
</dbReference>
<keyword evidence="1" id="KW-0472">Membrane</keyword>
<feature type="transmembrane region" description="Helical" evidence="1">
    <location>
        <begin position="89"/>
        <end position="114"/>
    </location>
</feature>
<gene>
    <name evidence="2" type="ORF">CPB84DRAFT_1783608</name>
</gene>
<proteinExistence type="predicted"/>
<keyword evidence="1" id="KW-0812">Transmembrane</keyword>
<accession>A0A9P5NKF9</accession>
<dbReference type="EMBL" id="JADNYJ010000068">
    <property type="protein sequence ID" value="KAF8892814.1"/>
    <property type="molecule type" value="Genomic_DNA"/>
</dbReference>
<name>A0A9P5NKF9_GYMJU</name>
<dbReference type="PANTHER" id="PTHR40465">
    <property type="entry name" value="CHROMOSOME 1, WHOLE GENOME SHOTGUN SEQUENCE"/>
    <property type="match status" value="1"/>
</dbReference>
<feature type="transmembrane region" description="Helical" evidence="1">
    <location>
        <begin position="12"/>
        <end position="36"/>
    </location>
</feature>
<dbReference type="PANTHER" id="PTHR40465:SF1">
    <property type="entry name" value="DUF6534 DOMAIN-CONTAINING PROTEIN"/>
    <property type="match status" value="1"/>
</dbReference>